<accession>A0AAQ3N742</accession>
<proteinExistence type="predicted"/>
<evidence type="ECO:0000313" key="2">
    <source>
        <dbReference type="EMBL" id="WVZ04620.1"/>
    </source>
</evidence>
<sequence>MLLVVTIGSLHFRPHGGRQNVSVNILGTERTNLDDVAFPLSDCLSWILTARYVLASTPRGEVPVKALRRSMRNMDMVRSRRITRRLGTMKKYTKIAVLVFKLVFSAVFGNPITAIASLVEALVSD</sequence>
<dbReference type="EMBL" id="CP144695">
    <property type="protein sequence ID" value="WVZ04620.1"/>
    <property type="molecule type" value="Genomic_DNA"/>
</dbReference>
<keyword evidence="3" id="KW-1185">Reference proteome</keyword>
<keyword evidence="1" id="KW-0472">Membrane</keyword>
<feature type="transmembrane region" description="Helical" evidence="1">
    <location>
        <begin position="95"/>
        <end position="119"/>
    </location>
</feature>
<protein>
    <submittedName>
        <fullName evidence="2">Uncharacterized protein</fullName>
    </submittedName>
</protein>
<gene>
    <name evidence="2" type="ORF">V8G54_017966</name>
</gene>
<dbReference type="AlphaFoldDB" id="A0AAQ3N742"/>
<keyword evidence="1" id="KW-1133">Transmembrane helix</keyword>
<keyword evidence="1" id="KW-0812">Transmembrane</keyword>
<reference evidence="2 3" key="1">
    <citation type="journal article" date="2023" name="Life. Sci Alliance">
        <title>Evolutionary insights into 3D genome organization and epigenetic landscape of Vigna mungo.</title>
        <authorList>
            <person name="Junaid A."/>
            <person name="Singh B."/>
            <person name="Bhatia S."/>
        </authorList>
    </citation>
    <scope>NUCLEOTIDE SEQUENCE [LARGE SCALE GENOMIC DNA]</scope>
    <source>
        <strain evidence="2">Urdbean</strain>
    </source>
</reference>
<evidence type="ECO:0000256" key="1">
    <source>
        <dbReference type="SAM" id="Phobius"/>
    </source>
</evidence>
<evidence type="ECO:0000313" key="3">
    <source>
        <dbReference type="Proteomes" id="UP001374535"/>
    </source>
</evidence>
<organism evidence="2 3">
    <name type="scientific">Vigna mungo</name>
    <name type="common">Black gram</name>
    <name type="synonym">Phaseolus mungo</name>
    <dbReference type="NCBI Taxonomy" id="3915"/>
    <lineage>
        <taxon>Eukaryota</taxon>
        <taxon>Viridiplantae</taxon>
        <taxon>Streptophyta</taxon>
        <taxon>Embryophyta</taxon>
        <taxon>Tracheophyta</taxon>
        <taxon>Spermatophyta</taxon>
        <taxon>Magnoliopsida</taxon>
        <taxon>eudicotyledons</taxon>
        <taxon>Gunneridae</taxon>
        <taxon>Pentapetalae</taxon>
        <taxon>rosids</taxon>
        <taxon>fabids</taxon>
        <taxon>Fabales</taxon>
        <taxon>Fabaceae</taxon>
        <taxon>Papilionoideae</taxon>
        <taxon>50 kb inversion clade</taxon>
        <taxon>NPAAA clade</taxon>
        <taxon>indigoferoid/millettioid clade</taxon>
        <taxon>Phaseoleae</taxon>
        <taxon>Vigna</taxon>
    </lineage>
</organism>
<name>A0AAQ3N742_VIGMU</name>
<dbReference type="Proteomes" id="UP001374535">
    <property type="component" value="Chromosome 6"/>
</dbReference>